<evidence type="ECO:0000259" key="1">
    <source>
        <dbReference type="Pfam" id="PF13087"/>
    </source>
</evidence>
<dbReference type="InterPro" id="IPR027417">
    <property type="entry name" value="P-loop_NTPase"/>
</dbReference>
<accession>A0A3M2UPH7</accession>
<evidence type="ECO:0000313" key="2">
    <source>
        <dbReference type="EMBL" id="RML28879.1"/>
    </source>
</evidence>
<dbReference type="AlphaFoldDB" id="A0A3M2UPH7"/>
<dbReference type="Gene3D" id="3.40.50.300">
    <property type="entry name" value="P-loop containing nucleotide triphosphate hydrolases"/>
    <property type="match status" value="1"/>
</dbReference>
<name>A0A3M2UPH7_PSEYM</name>
<dbReference type="Pfam" id="PF13087">
    <property type="entry name" value="AAA_12"/>
    <property type="match status" value="1"/>
</dbReference>
<dbReference type="InterPro" id="IPR041679">
    <property type="entry name" value="DNA2/NAM7-like_C"/>
</dbReference>
<gene>
    <name evidence="2" type="ORF">APX70_05458</name>
</gene>
<proteinExistence type="predicted"/>
<dbReference type="Proteomes" id="UP000282378">
    <property type="component" value="Unassembled WGS sequence"/>
</dbReference>
<feature type="non-terminal residue" evidence="2">
    <location>
        <position position="108"/>
    </location>
</feature>
<sequence>MAASDADFATRLEREYVREDAGQFNGLFVKNLENVQGDERDVIILSICYAPGPNGKMLMNFGPINQRGGEKRLNVIFSRARKRMAIISSIEADAITNTHNDGAAALRA</sequence>
<feature type="domain" description="DNA2/NAM7 helicase-like C-terminal" evidence="1">
    <location>
        <begin position="17"/>
        <end position="89"/>
    </location>
</feature>
<dbReference type="EMBL" id="RBNL01004608">
    <property type="protein sequence ID" value="RML28879.1"/>
    <property type="molecule type" value="Genomic_DNA"/>
</dbReference>
<evidence type="ECO:0000313" key="3">
    <source>
        <dbReference type="Proteomes" id="UP000282378"/>
    </source>
</evidence>
<organism evidence="2 3">
    <name type="scientific">Pseudomonas syringae pv. maculicola</name>
    <dbReference type="NCBI Taxonomy" id="59511"/>
    <lineage>
        <taxon>Bacteria</taxon>
        <taxon>Pseudomonadati</taxon>
        <taxon>Pseudomonadota</taxon>
        <taxon>Gammaproteobacteria</taxon>
        <taxon>Pseudomonadales</taxon>
        <taxon>Pseudomonadaceae</taxon>
        <taxon>Pseudomonas</taxon>
    </lineage>
</organism>
<reference evidence="2 3" key="1">
    <citation type="submission" date="2018-08" db="EMBL/GenBank/DDBJ databases">
        <title>Recombination of ecologically and evolutionarily significant loci maintains genetic cohesion in the Pseudomonas syringae species complex.</title>
        <authorList>
            <person name="Dillon M."/>
            <person name="Thakur S."/>
            <person name="Almeida R.N.D."/>
            <person name="Weir B.S."/>
            <person name="Guttman D.S."/>
        </authorList>
    </citation>
    <scope>NUCLEOTIDE SEQUENCE [LARGE SCALE GENOMIC DNA]</scope>
    <source>
        <strain evidence="2 3">88_10</strain>
    </source>
</reference>
<comment type="caution">
    <text evidence="2">The sequence shown here is derived from an EMBL/GenBank/DDBJ whole genome shotgun (WGS) entry which is preliminary data.</text>
</comment>
<protein>
    <recommendedName>
        <fullName evidence="1">DNA2/NAM7 helicase-like C-terminal domain-containing protein</fullName>
    </recommendedName>
</protein>